<dbReference type="Pfam" id="PF00072">
    <property type="entry name" value="Response_reg"/>
    <property type="match status" value="1"/>
</dbReference>
<feature type="modified residue" description="4-aspartylphosphate" evidence="6">
    <location>
        <position position="52"/>
    </location>
</feature>
<evidence type="ECO:0000256" key="2">
    <source>
        <dbReference type="ARBA" id="ARBA00023015"/>
    </source>
</evidence>
<dbReference type="CDD" id="cd00383">
    <property type="entry name" value="trans_reg_C"/>
    <property type="match status" value="1"/>
</dbReference>
<dbReference type="Gene3D" id="6.10.250.690">
    <property type="match status" value="1"/>
</dbReference>
<dbReference type="PROSITE" id="PS50110">
    <property type="entry name" value="RESPONSE_REGULATORY"/>
    <property type="match status" value="1"/>
</dbReference>
<evidence type="ECO:0000259" key="9">
    <source>
        <dbReference type="PROSITE" id="PS51755"/>
    </source>
</evidence>
<comment type="function">
    <text evidence="5">May play the central regulatory role in sporulation. It may be an element of the effector pathway responsible for the activation of sporulation genes in response to nutritional stress. Spo0A may act in concert with spo0H (a sigma factor) to control the expression of some genes that are critical to the sporulation process.</text>
</comment>
<dbReference type="GO" id="GO:0032993">
    <property type="term" value="C:protein-DNA complex"/>
    <property type="evidence" value="ECO:0007669"/>
    <property type="project" value="TreeGrafter"/>
</dbReference>
<dbReference type="GO" id="GO:0006355">
    <property type="term" value="P:regulation of DNA-templated transcription"/>
    <property type="evidence" value="ECO:0007669"/>
    <property type="project" value="InterPro"/>
</dbReference>
<feature type="domain" description="Response regulatory" evidence="8">
    <location>
        <begin position="3"/>
        <end position="116"/>
    </location>
</feature>
<dbReference type="PANTHER" id="PTHR48111">
    <property type="entry name" value="REGULATOR OF RPOS"/>
    <property type="match status" value="1"/>
</dbReference>
<keyword evidence="4" id="KW-0804">Transcription</keyword>
<dbReference type="GO" id="GO:0005829">
    <property type="term" value="C:cytosol"/>
    <property type="evidence" value="ECO:0007669"/>
    <property type="project" value="TreeGrafter"/>
</dbReference>
<evidence type="ECO:0000256" key="6">
    <source>
        <dbReference type="PROSITE-ProRule" id="PRU00169"/>
    </source>
</evidence>
<evidence type="ECO:0000256" key="7">
    <source>
        <dbReference type="PROSITE-ProRule" id="PRU01091"/>
    </source>
</evidence>
<comment type="caution">
    <text evidence="10">The sequence shown here is derived from an EMBL/GenBank/DDBJ whole genome shotgun (WGS) entry which is preliminary data.</text>
</comment>
<dbReference type="Gene3D" id="1.10.10.10">
    <property type="entry name" value="Winged helix-like DNA-binding domain superfamily/Winged helix DNA-binding domain"/>
    <property type="match status" value="1"/>
</dbReference>
<dbReference type="RefSeq" id="WP_120471414.1">
    <property type="nucleotide sequence ID" value="NZ_RAYQ01000019.1"/>
</dbReference>
<evidence type="ECO:0000259" key="8">
    <source>
        <dbReference type="PROSITE" id="PS50110"/>
    </source>
</evidence>
<evidence type="ECO:0000313" key="11">
    <source>
        <dbReference type="Proteomes" id="UP000280696"/>
    </source>
</evidence>
<sequence>MLKIMIIEDDPAIREELALLLENEGYTPLVITKFTDVPSQAAQERPDLILLDIGLPGKDGFSLCAALRKAVPAPVIFVTSRDTGVDEVRALSLGGDDYIAKPYSVPVLLARIKAVLRRSFGKPELADALDAGELRLSLTKGSVSANEKTAELTRNELQILACLMTHAGQIVSRADLIDALWDNQIYIDDNTLSVNMTRLRAKLAEIGLPDAIKTRRGMGYQL</sequence>
<dbReference type="SUPFAM" id="SSF52172">
    <property type="entry name" value="CheY-like"/>
    <property type="match status" value="1"/>
</dbReference>
<keyword evidence="11" id="KW-1185">Reference proteome</keyword>
<dbReference type="InterPro" id="IPR001789">
    <property type="entry name" value="Sig_transdc_resp-reg_receiver"/>
</dbReference>
<dbReference type="GO" id="GO:0000976">
    <property type="term" value="F:transcription cis-regulatory region binding"/>
    <property type="evidence" value="ECO:0007669"/>
    <property type="project" value="TreeGrafter"/>
</dbReference>
<dbReference type="Pfam" id="PF00486">
    <property type="entry name" value="Trans_reg_C"/>
    <property type="match status" value="1"/>
</dbReference>
<organism evidence="10 11">
    <name type="scientific">Parablautia intestinalis</name>
    <dbReference type="NCBI Taxonomy" id="2320100"/>
    <lineage>
        <taxon>Bacteria</taxon>
        <taxon>Bacillati</taxon>
        <taxon>Bacillota</taxon>
        <taxon>Clostridia</taxon>
        <taxon>Lachnospirales</taxon>
        <taxon>Lachnospiraceae</taxon>
        <taxon>Parablautia</taxon>
    </lineage>
</organism>
<dbReference type="InterPro" id="IPR039420">
    <property type="entry name" value="WalR-like"/>
</dbReference>
<name>A0A3A9AR90_9FIRM</name>
<dbReference type="InterPro" id="IPR036388">
    <property type="entry name" value="WH-like_DNA-bd_sf"/>
</dbReference>
<evidence type="ECO:0000313" key="10">
    <source>
        <dbReference type="EMBL" id="RKI89766.1"/>
    </source>
</evidence>
<dbReference type="Proteomes" id="UP000280696">
    <property type="component" value="Unassembled WGS sequence"/>
</dbReference>
<dbReference type="PANTHER" id="PTHR48111:SF43">
    <property type="entry name" value="STAGE 0 SPORULATION PROTEIN A HOMOLOG"/>
    <property type="match status" value="1"/>
</dbReference>
<evidence type="ECO:0000256" key="4">
    <source>
        <dbReference type="ARBA" id="ARBA00023163"/>
    </source>
</evidence>
<dbReference type="Gene3D" id="3.40.50.2300">
    <property type="match status" value="1"/>
</dbReference>
<dbReference type="SMART" id="SM00862">
    <property type="entry name" value="Trans_reg_C"/>
    <property type="match status" value="1"/>
</dbReference>
<reference evidence="10 11" key="1">
    <citation type="submission" date="2018-09" db="EMBL/GenBank/DDBJ databases">
        <title>Murine metabolic-syndrome-specific gut microbial biobank.</title>
        <authorList>
            <person name="Liu C."/>
        </authorList>
    </citation>
    <scope>NUCLEOTIDE SEQUENCE [LARGE SCALE GENOMIC DNA]</scope>
    <source>
        <strain evidence="10 11">0.1xD8-82</strain>
    </source>
</reference>
<keyword evidence="2" id="KW-0805">Transcription regulation</keyword>
<dbReference type="PROSITE" id="PS51755">
    <property type="entry name" value="OMPR_PHOB"/>
    <property type="match status" value="1"/>
</dbReference>
<dbReference type="EMBL" id="RAYQ01000019">
    <property type="protein sequence ID" value="RKI89766.1"/>
    <property type="molecule type" value="Genomic_DNA"/>
</dbReference>
<keyword evidence="6" id="KW-0597">Phosphoprotein</keyword>
<evidence type="ECO:0000256" key="1">
    <source>
        <dbReference type="ARBA" id="ARBA00018672"/>
    </source>
</evidence>
<feature type="DNA-binding region" description="OmpR/PhoB-type" evidence="7">
    <location>
        <begin position="126"/>
        <end position="222"/>
    </location>
</feature>
<dbReference type="InterPro" id="IPR011006">
    <property type="entry name" value="CheY-like_superfamily"/>
</dbReference>
<evidence type="ECO:0000256" key="3">
    <source>
        <dbReference type="ARBA" id="ARBA00023125"/>
    </source>
</evidence>
<evidence type="ECO:0000256" key="5">
    <source>
        <dbReference type="ARBA" id="ARBA00024867"/>
    </source>
</evidence>
<dbReference type="SMART" id="SM00448">
    <property type="entry name" value="REC"/>
    <property type="match status" value="1"/>
</dbReference>
<keyword evidence="3 7" id="KW-0238">DNA-binding</keyword>
<feature type="domain" description="OmpR/PhoB-type" evidence="9">
    <location>
        <begin position="126"/>
        <end position="222"/>
    </location>
</feature>
<protein>
    <recommendedName>
        <fullName evidence="1">Stage 0 sporulation protein A homolog</fullName>
    </recommendedName>
</protein>
<accession>A0A3A9AR90</accession>
<gene>
    <name evidence="10" type="ORF">D7V94_16385</name>
</gene>
<proteinExistence type="predicted"/>
<dbReference type="GO" id="GO:0000156">
    <property type="term" value="F:phosphorelay response regulator activity"/>
    <property type="evidence" value="ECO:0007669"/>
    <property type="project" value="TreeGrafter"/>
</dbReference>
<dbReference type="OrthoDB" id="9790442at2"/>
<dbReference type="AlphaFoldDB" id="A0A3A9AR90"/>
<dbReference type="InterPro" id="IPR001867">
    <property type="entry name" value="OmpR/PhoB-type_DNA-bd"/>
</dbReference>